<evidence type="ECO:0000313" key="3">
    <source>
        <dbReference type="Proteomes" id="UP000219612"/>
    </source>
</evidence>
<evidence type="ECO:0008006" key="4">
    <source>
        <dbReference type="Google" id="ProtNLM"/>
    </source>
</evidence>
<dbReference type="InterPro" id="IPR050767">
    <property type="entry name" value="Sel1_AlgK"/>
</dbReference>
<protein>
    <recommendedName>
        <fullName evidence="4">Tetratricopeptide repeat-containing protein</fullName>
    </recommendedName>
</protein>
<accession>A0A285I426</accession>
<dbReference type="AlphaFoldDB" id="A0A285I426"/>
<reference evidence="3" key="1">
    <citation type="submission" date="2017-09" db="EMBL/GenBank/DDBJ databases">
        <authorList>
            <person name="Varghese N."/>
            <person name="Submissions S."/>
        </authorList>
    </citation>
    <scope>NUCLEOTIDE SEQUENCE [LARGE SCALE GENOMIC DNA]</scope>
    <source>
        <strain evidence="3">CGMCC 4.6857</strain>
    </source>
</reference>
<dbReference type="EMBL" id="OBDY01000006">
    <property type="protein sequence ID" value="SNY42718.1"/>
    <property type="molecule type" value="Genomic_DNA"/>
</dbReference>
<dbReference type="Proteomes" id="UP000219612">
    <property type="component" value="Unassembled WGS sequence"/>
</dbReference>
<evidence type="ECO:0000313" key="2">
    <source>
        <dbReference type="EMBL" id="SNY42718.1"/>
    </source>
</evidence>
<name>A0A285I426_9ACTN</name>
<organism evidence="2 3">
    <name type="scientific">Paractinoplanes atraurantiacus</name>
    <dbReference type="NCBI Taxonomy" id="1036182"/>
    <lineage>
        <taxon>Bacteria</taxon>
        <taxon>Bacillati</taxon>
        <taxon>Actinomycetota</taxon>
        <taxon>Actinomycetes</taxon>
        <taxon>Micromonosporales</taxon>
        <taxon>Micromonosporaceae</taxon>
        <taxon>Paractinoplanes</taxon>
    </lineage>
</organism>
<dbReference type="RefSeq" id="WP_097321120.1">
    <property type="nucleotide sequence ID" value="NZ_OBDY01000006.1"/>
</dbReference>
<sequence>MDPPCLADGPLKDLKDAIYDLYLGAETPTLDEIQAEVNALGDSMSALLRRGGLDEAGAEEQLDQLEGALPRRDTIGRIIGTPALPPSQADLVVVVVALARMAGRLPAHTIRRDLPALVTQARRLWRRARTAPVPLRLGKPIRDCTALALEVHRAIDLPDQATDLPRYVPRAHDERLREAVTACAGGTSLMITLVGGSSTGKTRACWEAVQALPAQWRLWHPLDPSRPAAAASDIAQVGPHTVVWLNEAQFYLLGADLTLNERISAGLRALLNDPGRGPVLVLATMWPEYWTALTSRPPPDVPDRHAQARELLAGTDLRIPDSFHGADLRSARSAARSDARLSMAVAQSGSGRLTQYLAGVPELVQRCRNAPAAARAVIEAAVDARRFGHPPSLSSELLQAAARGYLHEVDLGQAGPQWVERAFGYALEPCHGVAGILSVVRAGPDRLFGLFEEPAYRLADYLEQAGREERAEVFPPGAFWDAVAASVRDPDVLRRIGERAESRGRNGRAAQLYRRSARFGDVGALVALGRLRQQADDLTGADAFYALAADRGSLEAWEHRASLWELRGHGVDDSVTQQRLMEMTERNERFDELYGDWMGEDEVTSMLRRARRLSDAGELAQARELYGEATRTGDPSAMAELATISERLGDHVEATRQALRAARAGKADAVVAVVRSRESRGRADDAEALAVEAGELGQPAALYLLAEMRPAGNGDSVIAHALRLGFPHIYSVVAEYHYKTDPERSRRMHEKAADLGDVAALTALALADEEAKQPSAAEDLAVRAADRGDTRALVLLADRREQEGDLDGAERLYLRAAEAGMRGLAHVHEDRGDYERAEELLLAVINRGNDAVLSDLASLHEQRGDHAGADHVLRFGLDDEGRPQDPDAFRAAGETEPGGPW</sequence>
<dbReference type="SUPFAM" id="SSF81901">
    <property type="entry name" value="HCP-like"/>
    <property type="match status" value="2"/>
</dbReference>
<feature type="compositionally biased region" description="Basic and acidic residues" evidence="1">
    <location>
        <begin position="877"/>
        <end position="888"/>
    </location>
</feature>
<gene>
    <name evidence="2" type="ORF">SAMN05421748_106324</name>
</gene>
<dbReference type="OrthoDB" id="3964962at2"/>
<keyword evidence="3" id="KW-1185">Reference proteome</keyword>
<proteinExistence type="predicted"/>
<dbReference type="PANTHER" id="PTHR11102">
    <property type="entry name" value="SEL-1-LIKE PROTEIN"/>
    <property type="match status" value="1"/>
</dbReference>
<dbReference type="InterPro" id="IPR011990">
    <property type="entry name" value="TPR-like_helical_dom_sf"/>
</dbReference>
<evidence type="ECO:0000256" key="1">
    <source>
        <dbReference type="SAM" id="MobiDB-lite"/>
    </source>
</evidence>
<dbReference type="Gene3D" id="1.25.40.10">
    <property type="entry name" value="Tetratricopeptide repeat domain"/>
    <property type="match status" value="3"/>
</dbReference>
<feature type="region of interest" description="Disordered" evidence="1">
    <location>
        <begin position="877"/>
        <end position="901"/>
    </location>
</feature>
<dbReference type="PANTHER" id="PTHR11102:SF160">
    <property type="entry name" value="ERAD-ASSOCIATED E3 UBIQUITIN-PROTEIN LIGASE COMPONENT HRD3"/>
    <property type="match status" value="1"/>
</dbReference>